<sequence>MGQVEENDAEWVYGISFEFQPFHIKRYEVFLHEVKRRKGIARG</sequence>
<protein>
    <submittedName>
        <fullName evidence="1">Uncharacterized protein</fullName>
    </submittedName>
</protein>
<dbReference type="Proteomes" id="UP000199109">
    <property type="component" value="Unassembled WGS sequence"/>
</dbReference>
<keyword evidence="2" id="KW-1185">Reference proteome</keyword>
<dbReference type="AlphaFoldDB" id="A0A1G7H4X3"/>
<proteinExistence type="predicted"/>
<organism evidence="1 2">
    <name type="scientific">Pricia antarctica</name>
    <dbReference type="NCBI Taxonomy" id="641691"/>
    <lineage>
        <taxon>Bacteria</taxon>
        <taxon>Pseudomonadati</taxon>
        <taxon>Bacteroidota</taxon>
        <taxon>Flavobacteriia</taxon>
        <taxon>Flavobacteriales</taxon>
        <taxon>Flavobacteriaceae</taxon>
        <taxon>Pricia</taxon>
    </lineage>
</organism>
<evidence type="ECO:0000313" key="1">
    <source>
        <dbReference type="EMBL" id="SDE95363.1"/>
    </source>
</evidence>
<dbReference type="EMBL" id="FNAO01000009">
    <property type="protein sequence ID" value="SDE95363.1"/>
    <property type="molecule type" value="Genomic_DNA"/>
</dbReference>
<evidence type="ECO:0000313" key="2">
    <source>
        <dbReference type="Proteomes" id="UP000199109"/>
    </source>
</evidence>
<dbReference type="STRING" id="641691.SAMN05421636_1092"/>
<name>A0A1G7H4X3_9FLAO</name>
<gene>
    <name evidence="1" type="ORF">SAMN05421636_1092</name>
</gene>
<reference evidence="1 2" key="1">
    <citation type="submission" date="2016-10" db="EMBL/GenBank/DDBJ databases">
        <authorList>
            <person name="de Groot N.N."/>
        </authorList>
    </citation>
    <scope>NUCLEOTIDE SEQUENCE [LARGE SCALE GENOMIC DNA]</scope>
    <source>
        <strain evidence="1 2">DSM 23421</strain>
    </source>
</reference>
<accession>A0A1G7H4X3</accession>